<keyword evidence="7" id="KW-0812">Transmembrane</keyword>
<evidence type="ECO:0000256" key="8">
    <source>
        <dbReference type="ARBA" id="ARBA00022824"/>
    </source>
</evidence>
<sequence>MLNHYSLIQWDQLYSFVWLVEWLLQPYSLQPYSRQKCRLSFSGLPTEWLFSMKYYRPTKFLPTGEFHRFSLLKLRLNSIDFHLFSPLWAKRLVVFKFSDPLEEGCKLGPIVSRGQRLLFIIISIYLSLTVSLERRNELDAHENNVLLDQQHMTLEFVSFSNGKEAVAKAANVLFMKYSKYVVTNQNQKEKIFTESQMSEALKTVVSEGPELDLLLVYGPARCHLGFPAWRIKYTEIVHMGPLKSMNYGSLIKAIYKFTMVGQNYGK</sequence>
<evidence type="ECO:0000256" key="3">
    <source>
        <dbReference type="ARBA" id="ARBA00004922"/>
    </source>
</evidence>
<evidence type="ECO:0000256" key="7">
    <source>
        <dbReference type="ARBA" id="ARBA00022692"/>
    </source>
</evidence>
<evidence type="ECO:0000256" key="2">
    <source>
        <dbReference type="ARBA" id="ARBA00004586"/>
    </source>
</evidence>
<keyword evidence="6" id="KW-0808">Transferase</keyword>
<dbReference type="EC" id="2.5.1.87" evidence="5"/>
<comment type="pathway">
    <text evidence="3">Protein modification; protein glycosylation.</text>
</comment>
<name>A0A9D3ZV82_9ROSI</name>
<dbReference type="InterPro" id="IPR036424">
    <property type="entry name" value="UPP_synth-like_sf"/>
</dbReference>
<comment type="caution">
    <text evidence="13">The sequence shown here is derived from an EMBL/GenBank/DDBJ whole genome shotgun (WGS) entry which is preliminary data.</text>
</comment>
<keyword evidence="10" id="KW-1133">Transmembrane helix</keyword>
<comment type="similarity">
    <text evidence="4">Belongs to the UPP synthase family.</text>
</comment>
<evidence type="ECO:0000256" key="12">
    <source>
        <dbReference type="ARBA" id="ARBA00047353"/>
    </source>
</evidence>
<proteinExistence type="inferred from homology"/>
<evidence type="ECO:0000256" key="11">
    <source>
        <dbReference type="ARBA" id="ARBA00023136"/>
    </source>
</evidence>
<evidence type="ECO:0000313" key="13">
    <source>
        <dbReference type="EMBL" id="KAH1066340.1"/>
    </source>
</evidence>
<keyword evidence="14" id="KW-1185">Reference proteome</keyword>
<dbReference type="EMBL" id="JAIQCV010000009">
    <property type="protein sequence ID" value="KAH1066340.1"/>
    <property type="molecule type" value="Genomic_DNA"/>
</dbReference>
<keyword evidence="9" id="KW-0460">Magnesium</keyword>
<dbReference type="GO" id="GO:0045547">
    <property type="term" value="F:ditrans,polycis-polyprenyl diphosphate synthase [(2E,6E)-farnesyl diphosphate specific] activity"/>
    <property type="evidence" value="ECO:0007669"/>
    <property type="project" value="UniProtKB-EC"/>
</dbReference>
<dbReference type="PANTHER" id="PTHR21528:SF0">
    <property type="entry name" value="DEHYDRODOLICHYL DIPHOSPHATE SYNTHASE COMPLEX SUBUNIT NUS1"/>
    <property type="match status" value="1"/>
</dbReference>
<dbReference type="InterPro" id="IPR038887">
    <property type="entry name" value="Nus1/NgBR"/>
</dbReference>
<dbReference type="AlphaFoldDB" id="A0A9D3ZV82"/>
<evidence type="ECO:0000256" key="6">
    <source>
        <dbReference type="ARBA" id="ARBA00022679"/>
    </source>
</evidence>
<evidence type="ECO:0000313" key="14">
    <source>
        <dbReference type="Proteomes" id="UP000828251"/>
    </source>
</evidence>
<evidence type="ECO:0000256" key="5">
    <source>
        <dbReference type="ARBA" id="ARBA00012596"/>
    </source>
</evidence>
<comment type="cofactor">
    <cofactor evidence="1">
        <name>Mg(2+)</name>
        <dbReference type="ChEBI" id="CHEBI:18420"/>
    </cofactor>
</comment>
<dbReference type="OrthoDB" id="19639at2759"/>
<evidence type="ECO:0000256" key="10">
    <source>
        <dbReference type="ARBA" id="ARBA00022989"/>
    </source>
</evidence>
<dbReference type="PANTHER" id="PTHR21528">
    <property type="entry name" value="DEHYDRODOLICHYL DIPHOSPHATE SYNTHASE COMPLEX SUBUNIT NUS1"/>
    <property type="match status" value="1"/>
</dbReference>
<organism evidence="13 14">
    <name type="scientific">Gossypium stocksii</name>
    <dbReference type="NCBI Taxonomy" id="47602"/>
    <lineage>
        <taxon>Eukaryota</taxon>
        <taxon>Viridiplantae</taxon>
        <taxon>Streptophyta</taxon>
        <taxon>Embryophyta</taxon>
        <taxon>Tracheophyta</taxon>
        <taxon>Spermatophyta</taxon>
        <taxon>Magnoliopsida</taxon>
        <taxon>eudicotyledons</taxon>
        <taxon>Gunneridae</taxon>
        <taxon>Pentapetalae</taxon>
        <taxon>rosids</taxon>
        <taxon>malvids</taxon>
        <taxon>Malvales</taxon>
        <taxon>Malvaceae</taxon>
        <taxon>Malvoideae</taxon>
        <taxon>Gossypium</taxon>
    </lineage>
</organism>
<reference evidence="13 14" key="1">
    <citation type="journal article" date="2021" name="Plant Biotechnol. J.">
        <title>Multi-omics assisted identification of the key and species-specific regulatory components of drought-tolerant mechanisms in Gossypium stocksii.</title>
        <authorList>
            <person name="Yu D."/>
            <person name="Ke L."/>
            <person name="Zhang D."/>
            <person name="Wu Y."/>
            <person name="Sun Y."/>
            <person name="Mei J."/>
            <person name="Sun J."/>
            <person name="Sun Y."/>
        </authorList>
    </citation>
    <scope>NUCLEOTIDE SEQUENCE [LARGE SCALE GENOMIC DNA]</scope>
    <source>
        <strain evidence="14">cv. E1</strain>
        <tissue evidence="13">Leaf</tissue>
    </source>
</reference>
<keyword evidence="11" id="KW-0472">Membrane</keyword>
<dbReference type="SUPFAM" id="SSF64005">
    <property type="entry name" value="Undecaprenyl diphosphate synthase"/>
    <property type="match status" value="1"/>
</dbReference>
<evidence type="ECO:0000256" key="9">
    <source>
        <dbReference type="ARBA" id="ARBA00022842"/>
    </source>
</evidence>
<dbReference type="GO" id="GO:1904423">
    <property type="term" value="C:dehydrodolichyl diphosphate synthase complex"/>
    <property type="evidence" value="ECO:0007669"/>
    <property type="project" value="InterPro"/>
</dbReference>
<comment type="subcellular location">
    <subcellularLocation>
        <location evidence="2">Endoplasmic reticulum membrane</location>
    </subcellularLocation>
</comment>
<dbReference type="Proteomes" id="UP000828251">
    <property type="component" value="Unassembled WGS sequence"/>
</dbReference>
<dbReference type="Gene3D" id="3.40.1180.10">
    <property type="entry name" value="Decaprenyl diphosphate synthase-like"/>
    <property type="match status" value="1"/>
</dbReference>
<accession>A0A9D3ZV82</accession>
<evidence type="ECO:0000256" key="4">
    <source>
        <dbReference type="ARBA" id="ARBA00005432"/>
    </source>
</evidence>
<dbReference type="GO" id="GO:0005789">
    <property type="term" value="C:endoplasmic reticulum membrane"/>
    <property type="evidence" value="ECO:0007669"/>
    <property type="project" value="UniProtKB-SubCell"/>
</dbReference>
<keyword evidence="8" id="KW-0256">Endoplasmic reticulum</keyword>
<comment type="catalytic activity">
    <reaction evidence="12">
        <text>n isopentenyl diphosphate + (2E,6E)-farnesyl diphosphate = a di-trans,poly-cis-polyprenyl diphosphate + n diphosphate</text>
        <dbReference type="Rhea" id="RHEA:53008"/>
        <dbReference type="Rhea" id="RHEA-COMP:19494"/>
        <dbReference type="ChEBI" id="CHEBI:33019"/>
        <dbReference type="ChEBI" id="CHEBI:128769"/>
        <dbReference type="ChEBI" id="CHEBI:136960"/>
        <dbReference type="ChEBI" id="CHEBI:175763"/>
        <dbReference type="EC" id="2.5.1.87"/>
    </reaction>
</comment>
<gene>
    <name evidence="13" type="ORF">J1N35_031327</name>
</gene>
<protein>
    <recommendedName>
        <fullName evidence="5">ditrans,polycis-polyprenyl diphosphate synthase [(2E,6E)-farnesyldiphosphate specific]</fullName>
        <ecNumber evidence="5">2.5.1.87</ecNumber>
    </recommendedName>
</protein>
<evidence type="ECO:0000256" key="1">
    <source>
        <dbReference type="ARBA" id="ARBA00001946"/>
    </source>
</evidence>